<evidence type="ECO:0000313" key="1">
    <source>
        <dbReference type="EMBL" id="CAE7240821.1"/>
    </source>
</evidence>
<keyword evidence="2" id="KW-1185">Reference proteome</keyword>
<dbReference type="EMBL" id="CAJNIZ010005335">
    <property type="protein sequence ID" value="CAE7240821.1"/>
    <property type="molecule type" value="Genomic_DNA"/>
</dbReference>
<proteinExistence type="predicted"/>
<organism evidence="1 2">
    <name type="scientific">Symbiodinium pilosum</name>
    <name type="common">Dinoflagellate</name>
    <dbReference type="NCBI Taxonomy" id="2952"/>
    <lineage>
        <taxon>Eukaryota</taxon>
        <taxon>Sar</taxon>
        <taxon>Alveolata</taxon>
        <taxon>Dinophyceae</taxon>
        <taxon>Suessiales</taxon>
        <taxon>Symbiodiniaceae</taxon>
        <taxon>Symbiodinium</taxon>
    </lineage>
</organism>
<comment type="caution">
    <text evidence="1">The sequence shown here is derived from an EMBL/GenBank/DDBJ whole genome shotgun (WGS) entry which is preliminary data.</text>
</comment>
<dbReference type="Proteomes" id="UP000649617">
    <property type="component" value="Unassembled WGS sequence"/>
</dbReference>
<accession>A0A812L854</accession>
<evidence type="ECO:0000313" key="2">
    <source>
        <dbReference type="Proteomes" id="UP000649617"/>
    </source>
</evidence>
<gene>
    <name evidence="1" type="primary">Ccrn4l</name>
    <name evidence="1" type="ORF">SPIL2461_LOCUS4123</name>
</gene>
<dbReference type="OrthoDB" id="410397at2759"/>
<protein>
    <submittedName>
        <fullName evidence="1">Ccrn4l protein</fullName>
    </submittedName>
</protein>
<dbReference type="AlphaFoldDB" id="A0A812L854"/>
<reference evidence="1" key="1">
    <citation type="submission" date="2021-02" db="EMBL/GenBank/DDBJ databases">
        <authorList>
            <person name="Dougan E. K."/>
            <person name="Rhodes N."/>
            <person name="Thang M."/>
            <person name="Chan C."/>
        </authorList>
    </citation>
    <scope>NUCLEOTIDE SEQUENCE</scope>
</reference>
<name>A0A812L854_SYMPI</name>
<sequence>MVSSKWLRDSIFSADNFCWRQSQLAMPTQYSIPTSKWNRYEQLRRKWKVENKRDFARLVPGDVRTYNYSEEVSYLEMYASSLYCITKKKGGWDCLRHYEILLAGCVPYFLDIRNIPGRSMVHFPHHLIQLLMRLPGLPSEDALADQLSHDANIMIDHEVFPKGEYESLRSAMLSFVESHMLSAKRASDLRLAHHRVFLHSAATVEKPVDYLRELLMVGLLENGHQVLTTFNASYIFEDFNVSRLDMPWGASYGRGFLYERGLPASKRQLLTHWFPGHPPPEEPFSYIKTTYNNKPYPAETFFNKTVDVFIDGNDIWGAHPEPDNAASWYRRELSDCHDFIQPARSLLGILNSGALWTCEAAPGSHLCPNLHDAVRVWQYGLQMTIALEIQTRGSRSEGISELLLDIEDYLQTPDFFPDFVEKFLILATNSRQLMELYRGLTEQVT</sequence>